<dbReference type="AlphaFoldDB" id="A0AAD3HGB5"/>
<organism evidence="1 2">
    <name type="scientific">Astrephomene gubernaculifera</name>
    <dbReference type="NCBI Taxonomy" id="47775"/>
    <lineage>
        <taxon>Eukaryota</taxon>
        <taxon>Viridiplantae</taxon>
        <taxon>Chlorophyta</taxon>
        <taxon>core chlorophytes</taxon>
        <taxon>Chlorophyceae</taxon>
        <taxon>CS clade</taxon>
        <taxon>Chlamydomonadales</taxon>
        <taxon>Astrephomenaceae</taxon>
        <taxon>Astrephomene</taxon>
    </lineage>
</organism>
<dbReference type="Proteomes" id="UP001054857">
    <property type="component" value="Unassembled WGS sequence"/>
</dbReference>
<comment type="caution">
    <text evidence="1">The sequence shown here is derived from an EMBL/GenBank/DDBJ whole genome shotgun (WGS) entry which is preliminary data.</text>
</comment>
<reference evidence="1 2" key="1">
    <citation type="journal article" date="2021" name="Sci. Rep.">
        <title>Genome sequencing of the multicellular alga Astrephomene provides insights into convergent evolution of germ-soma differentiation.</title>
        <authorList>
            <person name="Yamashita S."/>
            <person name="Yamamoto K."/>
            <person name="Matsuzaki R."/>
            <person name="Suzuki S."/>
            <person name="Yamaguchi H."/>
            <person name="Hirooka S."/>
            <person name="Minakuchi Y."/>
            <person name="Miyagishima S."/>
            <person name="Kawachi M."/>
            <person name="Toyoda A."/>
            <person name="Nozaki H."/>
        </authorList>
    </citation>
    <scope>NUCLEOTIDE SEQUENCE [LARGE SCALE GENOMIC DNA]</scope>
    <source>
        <strain evidence="1 2">NIES-4017</strain>
    </source>
</reference>
<accession>A0AAD3HGB5</accession>
<gene>
    <name evidence="1" type="ORF">Agub_g63</name>
</gene>
<sequence>ASPLVNRQTVARRLGFSTPDHTPPTLGVAVLTGSDGNFTCSRSIYLCRLALNVSLSEAGSAILALQYATPPTINFTATNLSTVNLTAPPAGVLRTSALRFNTSGWQQLQLDTLASGRGYSLVAAAIDVAGNLQPSLSSLAVAAPDVTPPVFTNYSAESTADTVITVNASLNEPCTVMWMALSAGSPAPNVSQVVAAATGSVLLLSGSMPYISNTSAVRTWNISGGLAAGHVYDIYMVARDSSGNQQASVTAIQQVRCWDSTPPVILSLTVTVPAAGNRLTITANSTKPGALRYLAVSAGAPVPTRQQLLQASS</sequence>
<evidence type="ECO:0000313" key="1">
    <source>
        <dbReference type="EMBL" id="GFR39603.1"/>
    </source>
</evidence>
<protein>
    <submittedName>
        <fullName evidence="1">Uncharacterized protein</fullName>
    </submittedName>
</protein>
<proteinExistence type="predicted"/>
<feature type="non-terminal residue" evidence="1">
    <location>
        <position position="313"/>
    </location>
</feature>
<dbReference type="EMBL" id="BMAR01000001">
    <property type="protein sequence ID" value="GFR39603.1"/>
    <property type="molecule type" value="Genomic_DNA"/>
</dbReference>
<keyword evidence="2" id="KW-1185">Reference proteome</keyword>
<feature type="non-terminal residue" evidence="1">
    <location>
        <position position="1"/>
    </location>
</feature>
<evidence type="ECO:0000313" key="2">
    <source>
        <dbReference type="Proteomes" id="UP001054857"/>
    </source>
</evidence>
<name>A0AAD3HGB5_9CHLO</name>